<dbReference type="PANTHER" id="PTHR13610">
    <property type="entry name" value="METHYLTRANSFERASE DOMAIN-CONTAINING PROTEIN"/>
    <property type="match status" value="1"/>
</dbReference>
<evidence type="ECO:0000256" key="4">
    <source>
        <dbReference type="SAM" id="Phobius"/>
    </source>
</evidence>
<keyword evidence="1" id="KW-0489">Methyltransferase</keyword>
<keyword evidence="4" id="KW-0472">Membrane</keyword>
<evidence type="ECO:0000256" key="2">
    <source>
        <dbReference type="ARBA" id="ARBA00022679"/>
    </source>
</evidence>
<keyword evidence="4" id="KW-0812">Transmembrane</keyword>
<dbReference type="GO" id="GO:0008276">
    <property type="term" value="F:protein methyltransferase activity"/>
    <property type="evidence" value="ECO:0007669"/>
    <property type="project" value="UniProtKB-ARBA"/>
</dbReference>
<keyword evidence="6" id="KW-1185">Reference proteome</keyword>
<keyword evidence="3" id="KW-0949">S-adenosyl-L-methionine</keyword>
<evidence type="ECO:0000313" key="6">
    <source>
        <dbReference type="Proteomes" id="UP001608902"/>
    </source>
</evidence>
<evidence type="ECO:0000256" key="3">
    <source>
        <dbReference type="ARBA" id="ARBA00022691"/>
    </source>
</evidence>
<keyword evidence="4" id="KW-1133">Transmembrane helix</keyword>
<evidence type="ECO:0000313" key="5">
    <source>
        <dbReference type="EMBL" id="MFH4977133.1"/>
    </source>
</evidence>
<dbReference type="GO" id="GO:0032259">
    <property type="term" value="P:methylation"/>
    <property type="evidence" value="ECO:0007669"/>
    <property type="project" value="UniProtKB-KW"/>
</dbReference>
<proteinExistence type="predicted"/>
<name>A0ABD6EAV9_9BILA</name>
<accession>A0ABD6EAV9</accession>
<gene>
    <name evidence="5" type="ORF">AB6A40_003842</name>
</gene>
<keyword evidence="2" id="KW-0808">Transferase</keyword>
<sequence length="101" mass="10822">MGLSGTFVTGALGAGAVVLTAVTVPFVLPAFRRVCIPFVPATTQQIKNVLMALSKCNNLKSLVDLGSGDGRVVSLLHFYSFYIGDLAFRICKQVPMQGREM</sequence>
<dbReference type="Proteomes" id="UP001608902">
    <property type="component" value="Unassembled WGS sequence"/>
</dbReference>
<dbReference type="AlphaFoldDB" id="A0ABD6EAV9"/>
<dbReference type="GO" id="GO:0008757">
    <property type="term" value="F:S-adenosylmethionine-dependent methyltransferase activity"/>
    <property type="evidence" value="ECO:0007669"/>
    <property type="project" value="UniProtKB-ARBA"/>
</dbReference>
<feature type="transmembrane region" description="Helical" evidence="4">
    <location>
        <begin position="6"/>
        <end position="28"/>
    </location>
</feature>
<evidence type="ECO:0000256" key="1">
    <source>
        <dbReference type="ARBA" id="ARBA00022603"/>
    </source>
</evidence>
<dbReference type="EMBL" id="JBGFUD010002080">
    <property type="protein sequence ID" value="MFH4977133.1"/>
    <property type="molecule type" value="Genomic_DNA"/>
</dbReference>
<protein>
    <submittedName>
        <fullName evidence="5">Uncharacterized protein</fullName>
    </submittedName>
</protein>
<comment type="caution">
    <text evidence="5">The sequence shown here is derived from an EMBL/GenBank/DDBJ whole genome shotgun (WGS) entry which is preliminary data.</text>
</comment>
<reference evidence="5 6" key="1">
    <citation type="submission" date="2024-08" db="EMBL/GenBank/DDBJ databases">
        <title>Gnathostoma spinigerum genome.</title>
        <authorList>
            <person name="Gonzalez-Bertolin B."/>
            <person name="Monzon S."/>
            <person name="Zaballos A."/>
            <person name="Jimenez P."/>
            <person name="Dekumyoy P."/>
            <person name="Varona S."/>
            <person name="Cuesta I."/>
            <person name="Sumanam S."/>
            <person name="Adisakwattana P."/>
            <person name="Gasser R.B."/>
            <person name="Hernandez-Gonzalez A."/>
            <person name="Young N.D."/>
            <person name="Perteguer M.J."/>
        </authorList>
    </citation>
    <scope>NUCLEOTIDE SEQUENCE [LARGE SCALE GENOMIC DNA]</scope>
    <source>
        <strain evidence="5">AL3</strain>
        <tissue evidence="5">Liver</tissue>
    </source>
</reference>
<dbReference type="PANTHER" id="PTHR13610:SF9">
    <property type="entry name" value="FI06469P"/>
    <property type="match status" value="1"/>
</dbReference>
<dbReference type="GO" id="GO:0008170">
    <property type="term" value="F:N-methyltransferase activity"/>
    <property type="evidence" value="ECO:0007669"/>
    <property type="project" value="UniProtKB-ARBA"/>
</dbReference>
<organism evidence="5 6">
    <name type="scientific">Gnathostoma spinigerum</name>
    <dbReference type="NCBI Taxonomy" id="75299"/>
    <lineage>
        <taxon>Eukaryota</taxon>
        <taxon>Metazoa</taxon>
        <taxon>Ecdysozoa</taxon>
        <taxon>Nematoda</taxon>
        <taxon>Chromadorea</taxon>
        <taxon>Rhabditida</taxon>
        <taxon>Spirurina</taxon>
        <taxon>Gnathostomatomorpha</taxon>
        <taxon>Gnathostomatoidea</taxon>
        <taxon>Gnathostomatidae</taxon>
        <taxon>Gnathostoma</taxon>
    </lineage>
</organism>
<dbReference type="InterPro" id="IPR026170">
    <property type="entry name" value="FAM173A/B"/>
</dbReference>